<organism evidence="8 9">
    <name type="scientific">Scopulibacillus darangshiensis</name>
    <dbReference type="NCBI Taxonomy" id="442528"/>
    <lineage>
        <taxon>Bacteria</taxon>
        <taxon>Bacillati</taxon>
        <taxon>Bacillota</taxon>
        <taxon>Bacilli</taxon>
        <taxon>Bacillales</taxon>
        <taxon>Sporolactobacillaceae</taxon>
        <taxon>Scopulibacillus</taxon>
    </lineage>
</organism>
<dbReference type="PROSITE" id="PS51192">
    <property type="entry name" value="HELICASE_ATP_BIND_1"/>
    <property type="match status" value="1"/>
</dbReference>
<comment type="caution">
    <text evidence="8">The sequence shown here is derived from an EMBL/GenBank/DDBJ whole genome shotgun (WGS) entry which is preliminary data.</text>
</comment>
<gene>
    <name evidence="8" type="ORF">EV207_102169</name>
</gene>
<dbReference type="GO" id="GO:0009378">
    <property type="term" value="F:four-way junction helicase activity"/>
    <property type="evidence" value="ECO:0007669"/>
    <property type="project" value="TreeGrafter"/>
</dbReference>
<accession>A0A4R2P9H1</accession>
<dbReference type="GO" id="GO:0003677">
    <property type="term" value="F:DNA binding"/>
    <property type="evidence" value="ECO:0007669"/>
    <property type="project" value="UniProtKB-KW"/>
</dbReference>
<dbReference type="PROSITE" id="PS51194">
    <property type="entry name" value="HELICASE_CTER"/>
    <property type="match status" value="1"/>
</dbReference>
<evidence type="ECO:0000313" key="8">
    <source>
        <dbReference type="EMBL" id="TCP31679.1"/>
    </source>
</evidence>
<dbReference type="NCBIfam" id="TIGR00614">
    <property type="entry name" value="recQ_fam"/>
    <property type="match status" value="1"/>
</dbReference>
<feature type="domain" description="Helicase ATP-binding" evidence="6">
    <location>
        <begin position="23"/>
        <end position="190"/>
    </location>
</feature>
<dbReference type="EMBL" id="SLXK01000002">
    <property type="protein sequence ID" value="TCP31679.1"/>
    <property type="molecule type" value="Genomic_DNA"/>
</dbReference>
<feature type="domain" description="Helicase C-terminal" evidence="7">
    <location>
        <begin position="214"/>
        <end position="358"/>
    </location>
</feature>
<dbReference type="PANTHER" id="PTHR13710">
    <property type="entry name" value="DNA HELICASE RECQ FAMILY MEMBER"/>
    <property type="match status" value="1"/>
</dbReference>
<dbReference type="InterPro" id="IPR014001">
    <property type="entry name" value="Helicase_ATP-bd"/>
</dbReference>
<dbReference type="InterPro" id="IPR001650">
    <property type="entry name" value="Helicase_C-like"/>
</dbReference>
<reference evidence="8 9" key="1">
    <citation type="submission" date="2019-03" db="EMBL/GenBank/DDBJ databases">
        <title>Genomic Encyclopedia of Type Strains, Phase IV (KMG-IV): sequencing the most valuable type-strain genomes for metagenomic binning, comparative biology and taxonomic classification.</title>
        <authorList>
            <person name="Goeker M."/>
        </authorList>
    </citation>
    <scope>NUCLEOTIDE SEQUENCE [LARGE SCALE GENOMIC DNA]</scope>
    <source>
        <strain evidence="8 9">DSM 19377</strain>
    </source>
</reference>
<dbReference type="GO" id="GO:0016787">
    <property type="term" value="F:hydrolase activity"/>
    <property type="evidence" value="ECO:0007669"/>
    <property type="project" value="UniProtKB-KW"/>
</dbReference>
<dbReference type="GO" id="GO:0006281">
    <property type="term" value="P:DNA repair"/>
    <property type="evidence" value="ECO:0007669"/>
    <property type="project" value="TreeGrafter"/>
</dbReference>
<sequence>MIDTILKETFGYERFREGQREVIEDVLKGYDVFAMLPTGSGKSLCYILPGYVLDGLVLIVSPLLSLMEDQVQQIRMLGEKKVAALNSFLTPQEKDDVLNSIRFLRFLFVSPEMLQNNLLINRLSMLKLSLFVIDEAHCISQWGHEFRPDYLKLAQIREAVGKPPCLALTATANPKVRQDILNYLDFKDDRQHIYSVDRKNISLFVDKLANVEEKIKRTIKIISSQPSPGIIYCSTRDWTERLANQIRMKTDLHVAYYHGGLSSDDRLAIQYQFLNDQLDIICCTNAFGMGINKPNVRLVLHFHYPKHMNAYIQEIGRAGRDGLPSAAVTLYTDEDDLLPQALIEKEYPDQPMLLRILNRMEATGAKAGTKGCFSIMMEEGASETAARFLTYQLTKVFPEEHKSEELFSKIDQTIKLRKQKKISELYEVKRWLATTDCRREAYLNSFQEKLSDKVPCCCDACGCLLDDFVKVDPVIKETQRIGWQVRLRKLLGLDKIDHE</sequence>
<dbReference type="FunFam" id="3.40.50.300:FF:001363">
    <property type="entry name" value="ATP-dependent DNA helicase RecQ"/>
    <property type="match status" value="1"/>
</dbReference>
<dbReference type="GO" id="GO:0043590">
    <property type="term" value="C:bacterial nucleoid"/>
    <property type="evidence" value="ECO:0007669"/>
    <property type="project" value="TreeGrafter"/>
</dbReference>
<dbReference type="SMART" id="SM00487">
    <property type="entry name" value="DEXDc"/>
    <property type="match status" value="1"/>
</dbReference>
<evidence type="ECO:0000256" key="4">
    <source>
        <dbReference type="ARBA" id="ARBA00022840"/>
    </source>
</evidence>
<dbReference type="GO" id="GO:0006310">
    <property type="term" value="P:DNA recombination"/>
    <property type="evidence" value="ECO:0007669"/>
    <property type="project" value="InterPro"/>
</dbReference>
<dbReference type="InterPro" id="IPR011545">
    <property type="entry name" value="DEAD/DEAH_box_helicase_dom"/>
</dbReference>
<dbReference type="GO" id="GO:0043138">
    <property type="term" value="F:3'-5' DNA helicase activity"/>
    <property type="evidence" value="ECO:0007669"/>
    <property type="project" value="TreeGrafter"/>
</dbReference>
<dbReference type="PROSITE" id="PS00690">
    <property type="entry name" value="DEAH_ATP_HELICASE"/>
    <property type="match status" value="1"/>
</dbReference>
<evidence type="ECO:0000256" key="1">
    <source>
        <dbReference type="ARBA" id="ARBA00022741"/>
    </source>
</evidence>
<keyword evidence="2" id="KW-0378">Hydrolase</keyword>
<dbReference type="GO" id="GO:0005524">
    <property type="term" value="F:ATP binding"/>
    <property type="evidence" value="ECO:0007669"/>
    <property type="project" value="UniProtKB-KW"/>
</dbReference>
<evidence type="ECO:0000259" key="7">
    <source>
        <dbReference type="PROSITE" id="PS51194"/>
    </source>
</evidence>
<dbReference type="Proteomes" id="UP000295416">
    <property type="component" value="Unassembled WGS sequence"/>
</dbReference>
<keyword evidence="3 8" id="KW-0347">Helicase</keyword>
<evidence type="ECO:0000256" key="3">
    <source>
        <dbReference type="ARBA" id="ARBA00022806"/>
    </source>
</evidence>
<dbReference type="InterPro" id="IPR002464">
    <property type="entry name" value="DNA/RNA_helicase_DEAH_CS"/>
</dbReference>
<keyword evidence="1" id="KW-0547">Nucleotide-binding</keyword>
<dbReference type="InterPro" id="IPR004589">
    <property type="entry name" value="DNA_helicase_ATP-dep_RecQ"/>
</dbReference>
<dbReference type="CDD" id="cd17920">
    <property type="entry name" value="DEXHc_RecQ"/>
    <property type="match status" value="1"/>
</dbReference>
<dbReference type="Pfam" id="PF00271">
    <property type="entry name" value="Helicase_C"/>
    <property type="match status" value="1"/>
</dbReference>
<dbReference type="OrthoDB" id="9763310at2"/>
<keyword evidence="4" id="KW-0067">ATP-binding</keyword>
<keyword evidence="5" id="KW-0238">DNA-binding</keyword>
<proteinExistence type="predicted"/>
<evidence type="ECO:0000256" key="2">
    <source>
        <dbReference type="ARBA" id="ARBA00022801"/>
    </source>
</evidence>
<dbReference type="Pfam" id="PF00270">
    <property type="entry name" value="DEAD"/>
    <property type="match status" value="1"/>
</dbReference>
<dbReference type="SUPFAM" id="SSF52540">
    <property type="entry name" value="P-loop containing nucleoside triphosphate hydrolases"/>
    <property type="match status" value="1"/>
</dbReference>
<dbReference type="PANTHER" id="PTHR13710:SF84">
    <property type="entry name" value="ATP-DEPENDENT DNA HELICASE RECS-RELATED"/>
    <property type="match status" value="1"/>
</dbReference>
<dbReference type="AlphaFoldDB" id="A0A4R2P9H1"/>
<evidence type="ECO:0000256" key="5">
    <source>
        <dbReference type="ARBA" id="ARBA00023125"/>
    </source>
</evidence>
<name>A0A4R2P9H1_9BACL</name>
<evidence type="ECO:0000313" key="9">
    <source>
        <dbReference type="Proteomes" id="UP000295416"/>
    </source>
</evidence>
<dbReference type="SMART" id="SM00490">
    <property type="entry name" value="HELICc"/>
    <property type="match status" value="1"/>
</dbReference>
<dbReference type="InterPro" id="IPR027417">
    <property type="entry name" value="P-loop_NTPase"/>
</dbReference>
<dbReference type="RefSeq" id="WP_132743304.1">
    <property type="nucleotide sequence ID" value="NZ_SLXK01000002.1"/>
</dbReference>
<dbReference type="GO" id="GO:0030894">
    <property type="term" value="C:replisome"/>
    <property type="evidence" value="ECO:0007669"/>
    <property type="project" value="TreeGrafter"/>
</dbReference>
<protein>
    <submittedName>
        <fullName evidence="8">ATP-dependent DNA helicase RecQ</fullName>
    </submittedName>
</protein>
<dbReference type="Gene3D" id="3.40.50.300">
    <property type="entry name" value="P-loop containing nucleotide triphosphate hydrolases"/>
    <property type="match status" value="2"/>
</dbReference>
<keyword evidence="9" id="KW-1185">Reference proteome</keyword>
<dbReference type="GO" id="GO:0005737">
    <property type="term" value="C:cytoplasm"/>
    <property type="evidence" value="ECO:0007669"/>
    <property type="project" value="TreeGrafter"/>
</dbReference>
<evidence type="ECO:0000259" key="6">
    <source>
        <dbReference type="PROSITE" id="PS51192"/>
    </source>
</evidence>